<dbReference type="GO" id="GO:0008379">
    <property type="term" value="F:thioredoxin peroxidase activity"/>
    <property type="evidence" value="ECO:0007669"/>
    <property type="project" value="InterPro"/>
</dbReference>
<keyword evidence="9" id="KW-1185">Reference proteome</keyword>
<keyword evidence="4 6" id="KW-0676">Redox-active center</keyword>
<sequence length="162" mass="16918">MAISQGDRLPDTQLIRIGDDGPETVSLSEIGRGKTIAVFAVPGAYTPTCSSAHVPSFIRTRDGFAAKGVDTIVCVSVNDPFVMKAWGEATGATEAGLHMLADADGTFTKAIGMDFTAPPAGLIGRSKRYAMLVDDGVVRTLHVEEATGVCEMTAGESLLSEL</sequence>
<organism evidence="8 9">
    <name type="scientific">Jannaschia helgolandensis</name>
    <dbReference type="NCBI Taxonomy" id="188906"/>
    <lineage>
        <taxon>Bacteria</taxon>
        <taxon>Pseudomonadati</taxon>
        <taxon>Pseudomonadota</taxon>
        <taxon>Alphaproteobacteria</taxon>
        <taxon>Rhodobacterales</taxon>
        <taxon>Roseobacteraceae</taxon>
        <taxon>Jannaschia</taxon>
    </lineage>
</organism>
<comment type="catalytic activity">
    <reaction evidence="6">
        <text>a hydroperoxide + 2 glutathione = an alcohol + glutathione disulfide + H2O</text>
        <dbReference type="Rhea" id="RHEA:62632"/>
        <dbReference type="ChEBI" id="CHEBI:15377"/>
        <dbReference type="ChEBI" id="CHEBI:30879"/>
        <dbReference type="ChEBI" id="CHEBI:35924"/>
        <dbReference type="ChEBI" id="CHEBI:57925"/>
        <dbReference type="ChEBI" id="CHEBI:58297"/>
        <dbReference type="EC" id="1.11.1.27"/>
    </reaction>
</comment>
<evidence type="ECO:0000256" key="5">
    <source>
        <dbReference type="PIRSR" id="PIRSR637944-1"/>
    </source>
</evidence>
<dbReference type="PANTHER" id="PTHR10430:SF16">
    <property type="entry name" value="PEROXIREDOXIN-5, MITOCHONDRIAL"/>
    <property type="match status" value="1"/>
</dbReference>
<evidence type="ECO:0000256" key="6">
    <source>
        <dbReference type="RuleBase" id="RU366011"/>
    </source>
</evidence>
<dbReference type="GO" id="GO:0045454">
    <property type="term" value="P:cell redox homeostasis"/>
    <property type="evidence" value="ECO:0007669"/>
    <property type="project" value="TreeGrafter"/>
</dbReference>
<evidence type="ECO:0000259" key="7">
    <source>
        <dbReference type="PROSITE" id="PS51352"/>
    </source>
</evidence>
<dbReference type="Proteomes" id="UP000199283">
    <property type="component" value="Unassembled WGS sequence"/>
</dbReference>
<evidence type="ECO:0000313" key="9">
    <source>
        <dbReference type="Proteomes" id="UP000199283"/>
    </source>
</evidence>
<dbReference type="GO" id="GO:0005737">
    <property type="term" value="C:cytoplasm"/>
    <property type="evidence" value="ECO:0007669"/>
    <property type="project" value="TreeGrafter"/>
</dbReference>
<dbReference type="InterPro" id="IPR013766">
    <property type="entry name" value="Thioredoxin_domain"/>
</dbReference>
<dbReference type="Pfam" id="PF08534">
    <property type="entry name" value="Redoxin"/>
    <property type="match status" value="1"/>
</dbReference>
<dbReference type="CDD" id="cd03013">
    <property type="entry name" value="PRX5_like"/>
    <property type="match status" value="1"/>
</dbReference>
<comment type="similarity">
    <text evidence="6">Belongs to the peroxiredoxin family. Prx5 subfamily.</text>
</comment>
<dbReference type="Gene3D" id="3.40.30.10">
    <property type="entry name" value="Glutaredoxin"/>
    <property type="match status" value="1"/>
</dbReference>
<dbReference type="InterPro" id="IPR036249">
    <property type="entry name" value="Thioredoxin-like_sf"/>
</dbReference>
<protein>
    <recommendedName>
        <fullName evidence="6">Glutathione-dependent peroxiredoxin</fullName>
        <ecNumber evidence="6">1.11.1.27</ecNumber>
    </recommendedName>
</protein>
<gene>
    <name evidence="8" type="ORF">SAMN04488526_0234</name>
</gene>
<dbReference type="STRING" id="188906.SAMN04488526_0234"/>
<feature type="active site" description="Cysteine sulfenic acid (-SOH) intermediate" evidence="5">
    <location>
        <position position="49"/>
    </location>
</feature>
<evidence type="ECO:0000313" key="8">
    <source>
        <dbReference type="EMBL" id="SEK30141.1"/>
    </source>
</evidence>
<dbReference type="PANTHER" id="PTHR10430">
    <property type="entry name" value="PEROXIREDOXIN"/>
    <property type="match status" value="1"/>
</dbReference>
<feature type="domain" description="Thioredoxin" evidence="7">
    <location>
        <begin position="3"/>
        <end position="162"/>
    </location>
</feature>
<dbReference type="EMBL" id="FNZQ01000001">
    <property type="protein sequence ID" value="SEK30141.1"/>
    <property type="molecule type" value="Genomic_DNA"/>
</dbReference>
<evidence type="ECO:0000256" key="4">
    <source>
        <dbReference type="ARBA" id="ARBA00023284"/>
    </source>
</evidence>
<keyword evidence="2 6" id="KW-0049">Antioxidant</keyword>
<dbReference type="InterPro" id="IPR037944">
    <property type="entry name" value="PRX5-like"/>
</dbReference>
<dbReference type="OrthoDB" id="9800621at2"/>
<name>A0A1H7FW54_9RHOB</name>
<dbReference type="FunFam" id="3.40.30.10:FF:000020">
    <property type="entry name" value="Peroxiredoxin"/>
    <property type="match status" value="1"/>
</dbReference>
<comment type="function">
    <text evidence="6">Thiol-specific peroxidase that catalyzes the reduction of hydrogen peroxide and organic hydroperoxides to water and alcohols, respectively. Plays a role in cell protection against oxidative stress by detoxifying peroxides.</text>
</comment>
<dbReference type="RefSeq" id="WP_092758992.1">
    <property type="nucleotide sequence ID" value="NZ_FNZQ01000001.1"/>
</dbReference>
<dbReference type="GO" id="GO:0042744">
    <property type="term" value="P:hydrogen peroxide catabolic process"/>
    <property type="evidence" value="ECO:0007669"/>
    <property type="project" value="TreeGrafter"/>
</dbReference>
<dbReference type="AlphaFoldDB" id="A0A1H7FW54"/>
<dbReference type="EC" id="1.11.1.27" evidence="6"/>
<keyword evidence="1 6" id="KW-0575">Peroxidase</keyword>
<proteinExistence type="inferred from homology"/>
<evidence type="ECO:0000256" key="3">
    <source>
        <dbReference type="ARBA" id="ARBA00023002"/>
    </source>
</evidence>
<dbReference type="SUPFAM" id="SSF52833">
    <property type="entry name" value="Thioredoxin-like"/>
    <property type="match status" value="1"/>
</dbReference>
<dbReference type="GO" id="GO:0034599">
    <property type="term" value="P:cellular response to oxidative stress"/>
    <property type="evidence" value="ECO:0007669"/>
    <property type="project" value="InterPro"/>
</dbReference>
<evidence type="ECO:0000256" key="1">
    <source>
        <dbReference type="ARBA" id="ARBA00022559"/>
    </source>
</evidence>
<dbReference type="PROSITE" id="PS51352">
    <property type="entry name" value="THIOREDOXIN_2"/>
    <property type="match status" value="1"/>
</dbReference>
<accession>A0A1H7FW54</accession>
<evidence type="ECO:0000256" key="2">
    <source>
        <dbReference type="ARBA" id="ARBA00022862"/>
    </source>
</evidence>
<keyword evidence="3 6" id="KW-0560">Oxidoreductase</keyword>
<reference evidence="8 9" key="1">
    <citation type="submission" date="2016-10" db="EMBL/GenBank/DDBJ databases">
        <authorList>
            <person name="de Groot N.N."/>
        </authorList>
    </citation>
    <scope>NUCLEOTIDE SEQUENCE [LARGE SCALE GENOMIC DNA]</scope>
    <source>
        <strain evidence="8 9">DSM 14858</strain>
    </source>
</reference>
<dbReference type="InterPro" id="IPR013740">
    <property type="entry name" value="Redoxin"/>
</dbReference>